<feature type="domain" description="NWD1/2-like winged helix-turn-helix" evidence="6">
    <location>
        <begin position="691"/>
        <end position="807"/>
    </location>
</feature>
<accession>A0A6J8D310</accession>
<dbReference type="Pfam" id="PF00400">
    <property type="entry name" value="WD40"/>
    <property type="match status" value="1"/>
</dbReference>
<dbReference type="PANTHER" id="PTHR19871:SF14">
    <property type="entry name" value="DUF4062 DOMAIN-CONTAINING PROTEIN"/>
    <property type="match status" value="1"/>
</dbReference>
<keyword evidence="1 3" id="KW-0853">WD repeat</keyword>
<dbReference type="InterPro" id="IPR025139">
    <property type="entry name" value="DUF4062"/>
</dbReference>
<dbReference type="PROSITE" id="PS00678">
    <property type="entry name" value="WD_REPEATS_1"/>
    <property type="match status" value="1"/>
</dbReference>
<evidence type="ECO:0000256" key="2">
    <source>
        <dbReference type="ARBA" id="ARBA00022737"/>
    </source>
</evidence>
<protein>
    <submittedName>
        <fullName evidence="7">Uncharacterized protein</fullName>
    </submittedName>
</protein>
<evidence type="ECO:0000313" key="8">
    <source>
        <dbReference type="Proteomes" id="UP000507470"/>
    </source>
</evidence>
<dbReference type="PROSITE" id="PS50294">
    <property type="entry name" value="WD_REPEATS_REGION"/>
    <property type="match status" value="1"/>
</dbReference>
<keyword evidence="8" id="KW-1185">Reference proteome</keyword>
<dbReference type="SUPFAM" id="SSF50998">
    <property type="entry name" value="Quinoprotein alcohol dehydrogenase-like"/>
    <property type="match status" value="1"/>
</dbReference>
<keyword evidence="4" id="KW-0175">Coiled coil</keyword>
<dbReference type="SUPFAM" id="SSF52540">
    <property type="entry name" value="P-loop containing nucleoside triphosphate hydrolases"/>
    <property type="match status" value="1"/>
</dbReference>
<evidence type="ECO:0000256" key="1">
    <source>
        <dbReference type="ARBA" id="ARBA00022574"/>
    </source>
</evidence>
<dbReference type="InterPro" id="IPR027417">
    <property type="entry name" value="P-loop_NTPase"/>
</dbReference>
<dbReference type="Proteomes" id="UP000507470">
    <property type="component" value="Unassembled WGS sequence"/>
</dbReference>
<dbReference type="PROSITE" id="PS50082">
    <property type="entry name" value="WD_REPEATS_2"/>
    <property type="match status" value="1"/>
</dbReference>
<feature type="repeat" description="WD" evidence="3">
    <location>
        <begin position="1664"/>
        <end position="1705"/>
    </location>
</feature>
<gene>
    <name evidence="7" type="ORF">MCOR_36243</name>
</gene>
<evidence type="ECO:0000259" key="5">
    <source>
        <dbReference type="Pfam" id="PF13271"/>
    </source>
</evidence>
<reference evidence="7 8" key="1">
    <citation type="submission" date="2020-06" db="EMBL/GenBank/DDBJ databases">
        <authorList>
            <person name="Li R."/>
            <person name="Bekaert M."/>
        </authorList>
    </citation>
    <scope>NUCLEOTIDE SEQUENCE [LARGE SCALE GENOMIC DNA]</scope>
    <source>
        <strain evidence="8">wild</strain>
    </source>
</reference>
<sequence length="1745" mass="198619">MSGTNKSPVPANMPGALKHKSSFGEVLNGKRAVMNSTVKVTKPAPKIFKSLQNIEKKEEARSDKLTDQIKEAEAKFDKLLEGCLEDLPSLPHSTVRIFMSSTFSDMRSERNAIVRDVNPLLKEYCAKYDLDFQFVDMRWGVTEDSQIDHSVEKICLLEVENCQKISLGPNFILLSGDRYGFTPIPTEIEKGEFDIIKKFAEKEADDATLLDIWYRLDENAKPPKYILQPIRSQFTFYGDHSVGCEELKAKDTLGWEKTFMFLQKILRQAAMQCNAEQLSEEKLHNYFKSVTELEVKKGILTADKPEIHTSVYQRILLGLDIDNVTDITAVKRYFDTNRENGQLIINDQVKLLREKMVAEKVPSALKKSKRIHQYNIHWYEGGVDPDKHKDHSTYIEQLCDDLIQDISELIDKAREDQKNVIRRSEYYMGYHEVLHHLHFCKLKCETFCGRVDVLQEAKEYILKDKSRRPLILHAPSGGGKTCVIAKIMKNLQVWFKKEPYIGIIRFLGTSRFSLNIYDVLFGLCGQLADCAKIMMEPVGYKNMKNMLEYMPRFLRRVSNKVKKPIVILLDSLDQLSARDDAYILKWLPTVLPTNIKMILSTLPQEHEILNTLQSMFPDETNFIELPKLPDNTGFEMTEKYLAKKKRVVTQNQTNQIINAFRKCRGPLYLKLILDEAVNWNSYTPDDALVLQDSVQGAINQLFDNMEKKFGQVLISHALGYITVAYNGISDIEWEDVLSCDDESLNDIYRYHNPPVPGIVRMPPVLIARIRYDLREYIVERRSFGKTTLNWYHRQFFETAHGRYATGSAGKNLHKVLAEYYLANDGIQRDIILHRRNLTVENADRQVTKQPLVVKNERKLMAVPYHITHAGDQIDPSIAKSECFCNLKFLTVRMQALPLSTLVDDMTEYLDKTDDEEVAFLRNYFLVSKSENLYGINFALNLLSRLYIDENQKYLQELLQQAKDTMYSSKSPLLIPVFPCLAPRKDPSSALLKTYNDINNIISNGTESVLMTNSRGKDSDGTNYSIYDAINNEIYQLNQNKNFKPIMLPILDKSEKRVIQLGKDSLQTFHLHNQVSNQYMFSKVSKDIGTKKCYPMMGCLSTDSLHLTVLFSNGDVLTLDTNSFKKVDLVTLGEKPDNVSNLITTNEENLKVILTISVREKGKNTSSCVRIHAIGSTDNGKMVNTKHTFTKGLAAVGFNESLLVVSSNREIGGTLTVINLDDAIIAINKDLSSKILELSVAHSHALAAIWLEQGFVAVYNISNGEVVQQLNLINTITSFGVSWINDLVFIGDNQGQMNMYKSQTGKHFGNFTADNNEIIKVAVLEDQVVTVSKENTAKVWELTTLLTANVNKLSIVEVSTEGSDLLAQKGIVGFDVDLKGNCIITASEDRNLRVWSVDNVKLQNKIHIGIAGQKVLATINSMCIVLDRITKTMKIVDIKNGAESMVTHNVLDFCQGKDCRTLYLVKSGENNQFIEIIDVGLLRIKKSFLLKQNITTDRIDLTMNDSERFLTFRVKVTEKEYEDILAAWQKQSWRNAGFMPESHKHRFYAVDLPQATGGLMPCYRVLTKIPHLGQIIMPYKGNVMMITTRRFVCFWDIPTGKCDYRIIRKEKLGFLYQPKHLDEPPYILNMECSQDGLYVAGGSEEGYMIIWETKTGLPAGGNEPKKRHSASVVHITISPDSRWVVSSCLNNMLKLWDITTGIDVASLKIPSDVQQMKFTADSKHLVINTGFRNTRMLVYRLHTGES</sequence>
<evidence type="ECO:0000256" key="4">
    <source>
        <dbReference type="SAM" id="Coils"/>
    </source>
</evidence>
<dbReference type="Gene3D" id="2.130.10.10">
    <property type="entry name" value="YVTN repeat-like/Quinoprotein amine dehydrogenase"/>
    <property type="match status" value="2"/>
</dbReference>
<keyword evidence="2" id="KW-0677">Repeat</keyword>
<dbReference type="InterPro" id="IPR052752">
    <property type="entry name" value="NACHT-WD_repeat"/>
</dbReference>
<dbReference type="InterPro" id="IPR011047">
    <property type="entry name" value="Quinoprotein_ADH-like_sf"/>
</dbReference>
<proteinExistence type="predicted"/>
<dbReference type="SMART" id="SM00320">
    <property type="entry name" value="WD40"/>
    <property type="match status" value="4"/>
</dbReference>
<dbReference type="EMBL" id="CACVKT020006490">
    <property type="protein sequence ID" value="CAC5402276.1"/>
    <property type="molecule type" value="Genomic_DNA"/>
</dbReference>
<dbReference type="OrthoDB" id="2325716at2759"/>
<dbReference type="InterPro" id="IPR019775">
    <property type="entry name" value="WD40_repeat_CS"/>
</dbReference>
<dbReference type="InterPro" id="IPR057588">
    <property type="entry name" value="NWD1/2-like_WH"/>
</dbReference>
<organism evidence="7 8">
    <name type="scientific">Mytilus coruscus</name>
    <name type="common">Sea mussel</name>
    <dbReference type="NCBI Taxonomy" id="42192"/>
    <lineage>
        <taxon>Eukaryota</taxon>
        <taxon>Metazoa</taxon>
        <taxon>Spiralia</taxon>
        <taxon>Lophotrochozoa</taxon>
        <taxon>Mollusca</taxon>
        <taxon>Bivalvia</taxon>
        <taxon>Autobranchia</taxon>
        <taxon>Pteriomorphia</taxon>
        <taxon>Mytilida</taxon>
        <taxon>Mytiloidea</taxon>
        <taxon>Mytilidae</taxon>
        <taxon>Mytilinae</taxon>
        <taxon>Mytilus</taxon>
    </lineage>
</organism>
<dbReference type="InterPro" id="IPR001680">
    <property type="entry name" value="WD40_rpt"/>
</dbReference>
<dbReference type="InterPro" id="IPR015943">
    <property type="entry name" value="WD40/YVTN_repeat-like_dom_sf"/>
</dbReference>
<evidence type="ECO:0000256" key="3">
    <source>
        <dbReference type="PROSITE-ProRule" id="PRU00221"/>
    </source>
</evidence>
<evidence type="ECO:0000313" key="7">
    <source>
        <dbReference type="EMBL" id="CAC5402276.1"/>
    </source>
</evidence>
<dbReference type="Pfam" id="PF13271">
    <property type="entry name" value="DUF4062"/>
    <property type="match status" value="1"/>
</dbReference>
<evidence type="ECO:0000259" key="6">
    <source>
        <dbReference type="Pfam" id="PF25469"/>
    </source>
</evidence>
<name>A0A6J8D310_MYTCO</name>
<feature type="domain" description="DUF4062" evidence="5">
    <location>
        <begin position="96"/>
        <end position="182"/>
    </location>
</feature>
<dbReference type="Gene3D" id="3.40.50.300">
    <property type="entry name" value="P-loop containing nucleotide triphosphate hydrolases"/>
    <property type="match status" value="1"/>
</dbReference>
<dbReference type="Pfam" id="PF25469">
    <property type="entry name" value="WHD_NWD1"/>
    <property type="match status" value="1"/>
</dbReference>
<feature type="coiled-coil region" evidence="4">
    <location>
        <begin position="55"/>
        <end position="82"/>
    </location>
</feature>
<dbReference type="PANTHER" id="PTHR19871">
    <property type="entry name" value="BETA TRANSDUCIN-RELATED PROTEIN"/>
    <property type="match status" value="1"/>
</dbReference>